<dbReference type="PANTHER" id="PTHR16166:SF93">
    <property type="entry name" value="INTERMEMBRANE LIPID TRANSFER PROTEIN VPS13"/>
    <property type="match status" value="1"/>
</dbReference>
<feature type="repeat" description="ANK" evidence="4">
    <location>
        <begin position="2136"/>
        <end position="2168"/>
    </location>
</feature>
<dbReference type="Pfam" id="PF25036">
    <property type="entry name" value="VPS13_VAB"/>
    <property type="match status" value="1"/>
</dbReference>
<dbReference type="SMART" id="SM00248">
    <property type="entry name" value="ANK"/>
    <property type="match status" value="9"/>
</dbReference>
<dbReference type="InterPro" id="IPR026854">
    <property type="entry name" value="VPS13_N"/>
</dbReference>
<feature type="region of interest" description="Disordered" evidence="5">
    <location>
        <begin position="238"/>
        <end position="292"/>
    </location>
</feature>
<feature type="domain" description="PH" evidence="6">
    <location>
        <begin position="2370"/>
        <end position="2467"/>
    </location>
</feature>
<dbReference type="EMBL" id="JBGBPQ010000027">
    <property type="protein sequence ID" value="KAL1498649.1"/>
    <property type="molecule type" value="Genomic_DNA"/>
</dbReference>
<evidence type="ECO:0000256" key="2">
    <source>
        <dbReference type="ARBA" id="ARBA00022448"/>
    </source>
</evidence>
<feature type="region of interest" description="Disordered" evidence="5">
    <location>
        <begin position="2068"/>
        <end position="2092"/>
    </location>
</feature>
<dbReference type="InterPro" id="IPR026847">
    <property type="entry name" value="VPS13"/>
</dbReference>
<feature type="compositionally biased region" description="Basic and acidic residues" evidence="5">
    <location>
        <begin position="838"/>
        <end position="849"/>
    </location>
</feature>
<dbReference type="InterPro" id="IPR001849">
    <property type="entry name" value="PH_domain"/>
</dbReference>
<dbReference type="Proteomes" id="UP001515480">
    <property type="component" value="Unassembled WGS sequence"/>
</dbReference>
<feature type="repeat" description="ANK" evidence="4">
    <location>
        <begin position="3827"/>
        <end position="3859"/>
    </location>
</feature>
<proteinExistence type="inferred from homology"/>
<comment type="similarity">
    <text evidence="1">Belongs to the VPS13 family.</text>
</comment>
<feature type="repeat" description="ANK" evidence="4">
    <location>
        <begin position="2171"/>
        <end position="2203"/>
    </location>
</feature>
<feature type="repeat" description="ANK" evidence="4">
    <location>
        <begin position="3966"/>
        <end position="3998"/>
    </location>
</feature>
<gene>
    <name evidence="7" type="ORF">AB1Y20_013962</name>
</gene>
<dbReference type="SMART" id="SM00233">
    <property type="entry name" value="PH"/>
    <property type="match status" value="2"/>
</dbReference>
<reference evidence="7 8" key="1">
    <citation type="journal article" date="2024" name="Science">
        <title>Giant polyketide synthase enzymes in the biosynthesis of giant marine polyether toxins.</title>
        <authorList>
            <person name="Fallon T.R."/>
            <person name="Shende V.V."/>
            <person name="Wierzbicki I.H."/>
            <person name="Pendleton A.L."/>
            <person name="Watervoot N.F."/>
            <person name="Auber R.P."/>
            <person name="Gonzalez D.J."/>
            <person name="Wisecaver J.H."/>
            <person name="Moore B.S."/>
        </authorList>
    </citation>
    <scope>NUCLEOTIDE SEQUENCE [LARGE SCALE GENOMIC DNA]</scope>
    <source>
        <strain evidence="7 8">12B1</strain>
    </source>
</reference>
<dbReference type="Pfam" id="PF00169">
    <property type="entry name" value="PH"/>
    <property type="match status" value="1"/>
</dbReference>
<dbReference type="Pfam" id="PF02893">
    <property type="entry name" value="GRAM"/>
    <property type="match status" value="1"/>
</dbReference>
<evidence type="ECO:0000313" key="8">
    <source>
        <dbReference type="Proteomes" id="UP001515480"/>
    </source>
</evidence>
<dbReference type="PROSITE" id="PS50003">
    <property type="entry name" value="PH_DOMAIN"/>
    <property type="match status" value="1"/>
</dbReference>
<feature type="repeat" description="ANK" evidence="4">
    <location>
        <begin position="2307"/>
        <end position="2339"/>
    </location>
</feature>
<dbReference type="InterPro" id="IPR004182">
    <property type="entry name" value="GRAM"/>
</dbReference>
<evidence type="ECO:0000256" key="3">
    <source>
        <dbReference type="ARBA" id="ARBA00023055"/>
    </source>
</evidence>
<feature type="region of interest" description="Disordered" evidence="5">
    <location>
        <begin position="832"/>
        <end position="877"/>
    </location>
</feature>
<keyword evidence="3" id="KW-0445">Lipid transport</keyword>
<feature type="repeat" description="ANK" evidence="4">
    <location>
        <begin position="3862"/>
        <end position="3897"/>
    </location>
</feature>
<organism evidence="7 8">
    <name type="scientific">Prymnesium parvum</name>
    <name type="common">Toxic golden alga</name>
    <dbReference type="NCBI Taxonomy" id="97485"/>
    <lineage>
        <taxon>Eukaryota</taxon>
        <taxon>Haptista</taxon>
        <taxon>Haptophyta</taxon>
        <taxon>Prymnesiophyceae</taxon>
        <taxon>Prymnesiales</taxon>
        <taxon>Prymnesiaceae</taxon>
        <taxon>Prymnesium</taxon>
    </lineage>
</organism>
<dbReference type="InterPro" id="IPR011993">
    <property type="entry name" value="PH-like_dom_sf"/>
</dbReference>
<evidence type="ECO:0000259" key="6">
    <source>
        <dbReference type="PROSITE" id="PS50003"/>
    </source>
</evidence>
<dbReference type="Gene3D" id="1.25.40.20">
    <property type="entry name" value="Ankyrin repeat-containing domain"/>
    <property type="match status" value="4"/>
</dbReference>
<keyword evidence="4" id="KW-0040">ANK repeat</keyword>
<dbReference type="GO" id="GO:0006869">
    <property type="term" value="P:lipid transport"/>
    <property type="evidence" value="ECO:0007669"/>
    <property type="project" value="UniProtKB-KW"/>
</dbReference>
<dbReference type="InterPro" id="IPR009543">
    <property type="entry name" value="VPS13_VAB"/>
</dbReference>
<dbReference type="Pfam" id="PF12624">
    <property type="entry name" value="VPS13_N"/>
    <property type="match status" value="1"/>
</dbReference>
<dbReference type="PROSITE" id="PS50297">
    <property type="entry name" value="ANK_REP_REGION"/>
    <property type="match status" value="6"/>
</dbReference>
<dbReference type="Gene3D" id="2.30.29.30">
    <property type="entry name" value="Pleckstrin-homology domain (PH domain)/Phosphotyrosine-binding domain (PTB)"/>
    <property type="match status" value="2"/>
</dbReference>
<dbReference type="SUPFAM" id="SSF49899">
    <property type="entry name" value="Concanavalin A-like lectins/glucanases"/>
    <property type="match status" value="1"/>
</dbReference>
<dbReference type="GO" id="GO:0045053">
    <property type="term" value="P:protein retention in Golgi apparatus"/>
    <property type="evidence" value="ECO:0007669"/>
    <property type="project" value="TreeGrafter"/>
</dbReference>
<dbReference type="PROSITE" id="PS50088">
    <property type="entry name" value="ANK_REPEAT"/>
    <property type="match status" value="7"/>
</dbReference>
<dbReference type="SUPFAM" id="SSF48403">
    <property type="entry name" value="Ankyrin repeat"/>
    <property type="match status" value="2"/>
</dbReference>
<name>A0AB34IES4_PRYPA</name>
<feature type="region of interest" description="Disordered" evidence="5">
    <location>
        <begin position="924"/>
        <end position="943"/>
    </location>
</feature>
<dbReference type="InterPro" id="IPR002110">
    <property type="entry name" value="Ankyrin_rpt"/>
</dbReference>
<dbReference type="InterPro" id="IPR036770">
    <property type="entry name" value="Ankyrin_rpt-contain_sf"/>
</dbReference>
<evidence type="ECO:0000313" key="7">
    <source>
        <dbReference type="EMBL" id="KAL1498649.1"/>
    </source>
</evidence>
<dbReference type="InterPro" id="IPR013320">
    <property type="entry name" value="ConA-like_dom_sf"/>
</dbReference>
<keyword evidence="2" id="KW-0813">Transport</keyword>
<protein>
    <recommendedName>
        <fullName evidence="6">PH domain-containing protein</fullName>
    </recommendedName>
</protein>
<evidence type="ECO:0000256" key="5">
    <source>
        <dbReference type="SAM" id="MobiDB-lite"/>
    </source>
</evidence>
<dbReference type="GO" id="GO:0006623">
    <property type="term" value="P:protein targeting to vacuole"/>
    <property type="evidence" value="ECO:0007669"/>
    <property type="project" value="TreeGrafter"/>
</dbReference>
<feature type="repeat" description="ANK" evidence="4">
    <location>
        <begin position="4001"/>
        <end position="4033"/>
    </location>
</feature>
<comment type="caution">
    <text evidence="7">The sequence shown here is derived from an EMBL/GenBank/DDBJ whole genome shotgun (WGS) entry which is preliminary data.</text>
</comment>
<dbReference type="Gene3D" id="2.60.120.200">
    <property type="match status" value="1"/>
</dbReference>
<evidence type="ECO:0000256" key="4">
    <source>
        <dbReference type="PROSITE-ProRule" id="PRU00023"/>
    </source>
</evidence>
<evidence type="ECO:0000256" key="1">
    <source>
        <dbReference type="ARBA" id="ARBA00006545"/>
    </source>
</evidence>
<keyword evidence="8" id="KW-1185">Reference proteome</keyword>
<sequence length="4586" mass="498432">MFEKAVAIVLQKVLGQFIDGIDAESLKLSVWKGDIALSDLQLNAEAISALGLPVEVVGGTVGEVRVEVPWKHLSTKPITISVRKLYLLIAPKNTTRWDRKAEEQRVLKAKREQLALWETMEREKGVLEGMGERMANQLVQALLRKVVVHVTNVHVRLQTGSGDSTVVAGATLRDLSITAASPEGDGLRSTGTNARVRKTVAVKGLAVYISPGAKCSASPHNDAEWDALMLPMLQAMTDRPAPAPTASHPCPSCLRRRASGFTSAPPPSRHTSSFTPRRRPQVSPPPPQIPHRLAPLDERACLAQVELNVQLPHPVWLSVQQAQFVGLMSLADELGRAERVTRLRLFGRPEATPSSVGARAWWTYAVKATMVLHTSGVHLSWKQLLERRQQRLEYINCYIERLDAKGARQKELSERISTLDDLLEVDDILLYRSIARERVKRLAAHSEDKKKFRWPWEHPESGSAPLSDSEVQQLQAELDMSTGMVSASHCPRGYVQMAVTVQLGGLGLLLSSAPDEPITQLIVRSVSVNFTTRPAEAGMGLQIGVQALQMTDFETPWPQLRTLVWPRQQAEEAEQASRSHLLTFSLEVEPLTLPAALAMNCELRPLSLVVNPRMIASILRYFKVAPGAMNLGVELARRALADTLEQLQHEAANRLRGRALSIRLLAHAPSLLIVEPPPEPSAEKAAAWRAYERDQPWLGHDFEASEYEQLVFTPLELSEYHAGEPLTFTRSTAVEEKRPKDVVPKPKISAEKKHKTAAELAFECFEAAHAIEPRPSTLISAGNMALKGGRASVAVRIYLSLLKDEATFQYEGGAAHKELVRRKLEEAKAAASVSAAEAARDVDGSDRAVDAAGSADGGKDHAPAADAQPEAMVSTSSAASALLPTPQIDVNLSLAPNRASPEPAPDLRLALLLLHLGSLRVQDDMVAPPSPSAGSSNGSTPPPAETVLMAFTLSLSGVTAALMRPTHVGEMLRWRGDQTGSVDPRDQLVAPIDAALTIRQQLEGVTDGAARRRVVPSLHMELDISALRVSATEAQLLAATRLTLSVLGCILPALDNKAVRSGFLACYTTSSFAGRTQVESLGPCSVELQRNWLVYTRRGGVGGCARNSDPFLSVWVRSLAQGSATSFALSTVYPTGAGLDIRWSLQLETSSPSETVQWMSAIGEMQTYLSLSNEKEPTKISDIGQGRMALTVRLPEISIALFADTTSPRRGGEGMLVLTASGAAQSPEPPAAPAQSLACLALSGLEVRMGVSDEELKLHLHFKDVALNVAAAPMDSTSGLVPNVLVLAGDDRDDARGFLQLEVACVVPGSPGFDDASAMAALKVAIRPLSLSLTPQVLRNIGDVAMRLGPQLEKVAHDNSVDVSSSMQQALDALGDAAPDAAERAELLNRWAIDPTEPPPEGKAIFSLVLVLSRLSLVLKEDAVFHEGEEEASAPPPLASAHFDGTNCMFTVRPTTFELQATVDGVVLFVDPASAAPIPLVKMMPSPNLAQPEDEQTLAAWSPERHEASLLQLRILGLGAATGPCNEADDPKHEQEVWLTVQPIRVLLLVSQLQRLHAWLESGLETFQDQAAAAAEEVMAAAGQAAVEAGQAVLEQPPPIKLSIRLLGPLLVLPSPMSMYDFSEKAAVVLRVGDLLLTSSIVRADQDVGGVVARLKVALTNTQLLIAWRGHGIDENWMLRPDYQPHWLLPGLHLSLVVDQPFNQNAGKHTIPVSKTDAESAEASLARLHVKLRLSSEGRAHTTPIQLEIAYREMEFVNHLATELLPLIAEATAPDASANRGSEVSRPSLSLVSDDEAVGVVGGEEPGATPSVEGKSGLLMEPTSVERVGLKLNVNLEVDGITLRLLDDSQLNSLPLYELSLIRLTTKAELLIGSTDSGKGEGVNDVTAEVAFDVAARHFNPRNGAWEPIVEEWGVQAQLVLSGPEQIELAVITQTLELNIAHAQLQTLLETSALIVALAKPWIQSNSAGTDACRSRSRKSIRADSTKRAALGTSHEVCFRNAAIFNQTECPVQASPHWMKMLKLPGSESAVLVQPGDEFNFDVKGRGTGTDVAPLAVLNTEQATLGRTSDVKDSALEGPSADGGGGVRVPPPPLVERVVATTTFNSELVYSAKSNNIIMVSELLRRQANPNSVDFKGRTAFHRAAKYTNNAILKLLLDADANIEEPTLDAEQMRPLHVATIAGNIEGVRLLLDYGADPAAPNGQGVTAANLALDLNQDMRKLLFGALKESVVNSNRRFPSVELVEAAACGKREYVAIALKAKADPDSTDGQLTALQHACIGGHTEIAMALIEKGVSINMPAPGADQNGMTALHFAAKSGPLSLVSMLLGCNANPAQGANDGLLPIDMGTGMFCRDRPAIRTLLREQMEPHVLAEGWLTKLGTERKVFRRRYCLLLPEQIRFYADADLVYHKGEIKLNGLQVSTPSSYPSVPSSLSFDLRTLDATAVLCADDARSLQLWLNSLATVSRTSQASYMGKMRGVNMSEELAEEPEGDSAQTDNARSLASSQTPLLVNFPSAVPKKVLRELGVVCQVARERGQRVLFLKSPVEVINDTQTQIQLSMQHNPELQMKPLGLEPGATYPLPLQLTSAGSEEACKRMLVRPTRDIGRHFDWGTLMQMAMSHLLFMCPSTTPGGPMWMFCAEIIPKTLGAEVVETQSGDGAERFERRRRKEELRLFKLPATETLQHCWGCCLHGSAVPSPGWLFLTPNFICFLSKLTGHRETIKLESIDLLVRGSSLIAVRAQNCIEFVMQGGKRLTFGQFRSRSKTLAVLRAARLQSEYEIKSGLKMWKPLTVRLYFMLARVCIPASIPVAAGSSSPAGEHAKLSKSFSVAAVGNDMPLEVANGEGVAELAIRISPATGNAKNADRATVVNVHDRITLQNMTRMTLEWRQKTIQDVFHVLPVGEQTSALHWDRATAPRLLHVRPTGSAYEWCAPFSPENIGEMTLKLRRLALDDYEVMYLRCTISMQGCRRHVAIGMAHESKALSLPYQISNDSNMLIAIKQQGSAVWDLLGCGESFGYVLDYPDGKRSLQLYSRDPAGRWQVLSGPTGLDVFGPCAPILGSSNAERPWERVPHGALRPLDTVLFSRACKMRYGSVATAIADGWLIVTDDRITFTPFESSELNAVIGDTGPTDHATSATRPMPISEWFGQAGWLEPKDMPVSLLAVEVSDGARPSDLRLRVSIGLRWKDVGSSRPLGSEIVNQSLSNALLTKTAFTWAEFQSFGVEQLSASSFVQVGMSYFKPSAATSASQLMHGQIVVFRALRDRDAVRQRIIDAQRALLGVQEAKKVRVQVLQRTVDRAVRAAKDSDVDLHKPASGMLDVSGRSDAEPRSVNALHEAGLAKGIVGWYDSTQYMGENGLAVDEWQDGSGCNRHLLRRGSDQPRYVSFGINGMPSISFGKGDVLVASSGCAVKTVAMVVQFRTMCDRMMLFSRFKDGTDQDYALRVWKFGINRNAIRNGLNQNDWCHHGGVTSSDNGKCWVNGDNHKGKWDGFPDSPVVIVAVRSSSRSTSIDADNFVFQLSSRFQPKEGDNRAFDGLIGEVIVWDQELSRSDARKAYLYLHTKWLSADNEAPHANLLSARQGAGKDDDAWQQQQLPSGHLVEVYEFWDSEIKQYTFHPGGAWKECEHLNGLQFYAFSTSVAGSIPIFSYWNRKTRKWSFHPEPAFANEERKKLLFYVHAEQVPGSCPVTVFWNEHIKQHTCHTGEAWEDETPTSIVFYAFGSRKCARFAELSPQERTDQSITRLQSAMRAASVRRKVTGLSHVKEHREVVNALLCRPNYAMPISTSAEAVTSSVSFVEAVRLGRDNTFLLQLLHQRADPDSFNVDGMAALHVACARNRLDSLRLLLAAGADIELATRDARRNRPLHIAALSGYGVGREGVLLLLKSGADPTAENAMRMSAVALLPVGSRLKAPLLKAAETWKGEDEDTALVERPALVHAVVAGRTARVRFLLVRRTHPDSADEHGASGTHLACARDDVRMLSLLLSRGASVNKAADNDVGARPLHCAAIVGSVGCIKLLLEKGADPSLSDRTQRLPRERCGTLGQQSRALLLSAAANAAAAQSSEPPNVPVNLEPLGPVRELRIGKPKEKEIAETASKVIIHCTVAGIGVAIIDEEPCEVLYTFLQGLKLGFVQEKHSQQVEVKLAQLQVDNALEDTTLPVALAVAGNNDGDEVDDEPECLHVAIQRNLNFSTETLLYLDYFRVLLHTLQLQLEQNLVARLLRFFDTLTKKFETVQSSADFGAVVEASLSMVEDAKKEMPLELRFVECTLHPVSIRCTVQMAALCSTSALQEYHPTKQLAGVAQRLVSLSNSHLQLKALSLKDYPFQSVDSFVERIIWHYTMQILQGVYKLIGSLDLIGNPLGLFNDVSGGVQLFFYEPRKGLVKSPEAFAYGVARGTRGLTGSIFGGAAGFASALTRNVGMAADALVYDHTYHYQQKVRQQTQVETARKGISVGLQALEAGVREGAKGVIYQPIKGAMDQGAFGLVKGIGHGLLGVVAKPLSGVATLASKTSEGMASEARRMVMSEDKPFQMRVRQPRALGADGNEVLLPYPRAPLLLSVESPAVPKVSESASSSSQHSQQRK</sequence>
<dbReference type="PANTHER" id="PTHR16166">
    <property type="entry name" value="VACUOLAR PROTEIN SORTING-ASSOCIATED PROTEIN VPS13"/>
    <property type="match status" value="1"/>
</dbReference>
<dbReference type="SUPFAM" id="SSF50729">
    <property type="entry name" value="PH domain-like"/>
    <property type="match status" value="1"/>
</dbReference>
<dbReference type="SMART" id="SM00568">
    <property type="entry name" value="GRAM"/>
    <property type="match status" value="1"/>
</dbReference>
<dbReference type="Pfam" id="PF12796">
    <property type="entry name" value="Ank_2"/>
    <property type="match status" value="4"/>
</dbReference>
<accession>A0AB34IES4</accession>